<dbReference type="HOGENOM" id="CLU_1602530_0_0_1"/>
<feature type="region of interest" description="Disordered" evidence="1">
    <location>
        <begin position="1"/>
        <end position="22"/>
    </location>
</feature>
<reference evidence="3" key="2">
    <citation type="journal article" date="2013" name="PLoS Genet.">
        <title>Comparative genome structure, secondary metabolite, and effector coding capacity across Cochliobolus pathogens.</title>
        <authorList>
            <person name="Condon B.J."/>
            <person name="Leng Y."/>
            <person name="Wu D."/>
            <person name="Bushley K.E."/>
            <person name="Ohm R.A."/>
            <person name="Otillar R."/>
            <person name="Martin J."/>
            <person name="Schackwitz W."/>
            <person name="Grimwood J."/>
            <person name="MohdZainudin N."/>
            <person name="Xue C."/>
            <person name="Wang R."/>
            <person name="Manning V.A."/>
            <person name="Dhillon B."/>
            <person name="Tu Z.J."/>
            <person name="Steffenson B.J."/>
            <person name="Salamov A."/>
            <person name="Sun H."/>
            <person name="Lowry S."/>
            <person name="LaButti K."/>
            <person name="Han J."/>
            <person name="Copeland A."/>
            <person name="Lindquist E."/>
            <person name="Barry K."/>
            <person name="Schmutz J."/>
            <person name="Baker S.E."/>
            <person name="Ciuffetti L.M."/>
            <person name="Grigoriev I.V."/>
            <person name="Zhong S."/>
            <person name="Turgeon B.G."/>
        </authorList>
    </citation>
    <scope>NUCLEOTIDE SEQUENCE [LARGE SCALE GENOMIC DNA]</scope>
    <source>
        <strain evidence="3">C5 / ATCC 48332 / race O</strain>
    </source>
</reference>
<organism evidence="2 3">
    <name type="scientific">Cochliobolus heterostrophus (strain C5 / ATCC 48332 / race O)</name>
    <name type="common">Southern corn leaf blight fungus</name>
    <name type="synonym">Bipolaris maydis</name>
    <dbReference type="NCBI Taxonomy" id="701091"/>
    <lineage>
        <taxon>Eukaryota</taxon>
        <taxon>Fungi</taxon>
        <taxon>Dikarya</taxon>
        <taxon>Ascomycota</taxon>
        <taxon>Pezizomycotina</taxon>
        <taxon>Dothideomycetes</taxon>
        <taxon>Pleosporomycetidae</taxon>
        <taxon>Pleosporales</taxon>
        <taxon>Pleosporineae</taxon>
        <taxon>Pleosporaceae</taxon>
        <taxon>Bipolaris</taxon>
    </lineage>
</organism>
<evidence type="ECO:0000256" key="1">
    <source>
        <dbReference type="SAM" id="MobiDB-lite"/>
    </source>
</evidence>
<sequence>MGVHAPSHNPNLPRSPVTSTNPLALDRRPAMRHSLPTYCARCATSSTTMSGATDYIQQYGLFRYCSFTYGAHHGMQPPTHRASRSWTKRSATCTRNPTDTSYAATLTGFHYRSPFHNLAARVYPMPPCARWPALEESQSWKTNWFDDKVEPITKYTARNMHQRLLT</sequence>
<dbReference type="EMBL" id="KB445593">
    <property type="protein sequence ID" value="EMD85137.1"/>
    <property type="molecule type" value="Genomic_DNA"/>
</dbReference>
<protein>
    <submittedName>
        <fullName evidence="2">Uncharacterized protein</fullName>
    </submittedName>
</protein>
<proteinExistence type="predicted"/>
<evidence type="ECO:0000313" key="3">
    <source>
        <dbReference type="Proteomes" id="UP000016936"/>
    </source>
</evidence>
<gene>
    <name evidence="2" type="ORF">COCHEDRAFT_1035795</name>
</gene>
<name>M2UB11_COCH5</name>
<reference evidence="2 3" key="1">
    <citation type="journal article" date="2012" name="PLoS Pathog.">
        <title>Diverse lifestyles and strategies of plant pathogenesis encoded in the genomes of eighteen Dothideomycetes fungi.</title>
        <authorList>
            <person name="Ohm R.A."/>
            <person name="Feau N."/>
            <person name="Henrissat B."/>
            <person name="Schoch C.L."/>
            <person name="Horwitz B.A."/>
            <person name="Barry K.W."/>
            <person name="Condon B.J."/>
            <person name="Copeland A.C."/>
            <person name="Dhillon B."/>
            <person name="Glaser F."/>
            <person name="Hesse C.N."/>
            <person name="Kosti I."/>
            <person name="LaButti K."/>
            <person name="Lindquist E.A."/>
            <person name="Lucas S."/>
            <person name="Salamov A.A."/>
            <person name="Bradshaw R.E."/>
            <person name="Ciuffetti L."/>
            <person name="Hamelin R.C."/>
            <person name="Kema G.H.J."/>
            <person name="Lawrence C."/>
            <person name="Scott J.A."/>
            <person name="Spatafora J.W."/>
            <person name="Turgeon B.G."/>
            <person name="de Wit P.J.G.M."/>
            <person name="Zhong S."/>
            <person name="Goodwin S.B."/>
            <person name="Grigoriev I.V."/>
        </authorList>
    </citation>
    <scope>NUCLEOTIDE SEQUENCE [LARGE SCALE GENOMIC DNA]</scope>
    <source>
        <strain evidence="3">C5 / ATCC 48332 / race O</strain>
    </source>
</reference>
<evidence type="ECO:0000313" key="2">
    <source>
        <dbReference type="EMBL" id="EMD85137.1"/>
    </source>
</evidence>
<accession>M2UB11</accession>
<keyword evidence="3" id="KW-1185">Reference proteome</keyword>
<feature type="compositionally biased region" description="Polar residues" evidence="1">
    <location>
        <begin position="8"/>
        <end position="22"/>
    </location>
</feature>
<dbReference type="AlphaFoldDB" id="M2UB11"/>
<dbReference type="Proteomes" id="UP000016936">
    <property type="component" value="Unassembled WGS sequence"/>
</dbReference>